<reference evidence="1 2" key="1">
    <citation type="journal article" date="2019" name="Commun. Biol.">
        <title>The bagworm genome reveals a unique fibroin gene that provides high tensile strength.</title>
        <authorList>
            <person name="Kono N."/>
            <person name="Nakamura H."/>
            <person name="Ohtoshi R."/>
            <person name="Tomita M."/>
            <person name="Numata K."/>
            <person name="Arakawa K."/>
        </authorList>
    </citation>
    <scope>NUCLEOTIDE SEQUENCE [LARGE SCALE GENOMIC DNA]</scope>
</reference>
<gene>
    <name evidence="1" type="ORF">EVAR_97721_1</name>
</gene>
<dbReference type="Proteomes" id="UP000299102">
    <property type="component" value="Unassembled WGS sequence"/>
</dbReference>
<dbReference type="AlphaFoldDB" id="A0A4C1XWF5"/>
<dbReference type="EMBL" id="BGZK01000996">
    <property type="protein sequence ID" value="GBP67928.1"/>
    <property type="molecule type" value="Genomic_DNA"/>
</dbReference>
<name>A0A4C1XWF5_EUMVA</name>
<organism evidence="1 2">
    <name type="scientific">Eumeta variegata</name>
    <name type="common">Bagworm moth</name>
    <name type="synonym">Eumeta japonica</name>
    <dbReference type="NCBI Taxonomy" id="151549"/>
    <lineage>
        <taxon>Eukaryota</taxon>
        <taxon>Metazoa</taxon>
        <taxon>Ecdysozoa</taxon>
        <taxon>Arthropoda</taxon>
        <taxon>Hexapoda</taxon>
        <taxon>Insecta</taxon>
        <taxon>Pterygota</taxon>
        <taxon>Neoptera</taxon>
        <taxon>Endopterygota</taxon>
        <taxon>Lepidoptera</taxon>
        <taxon>Glossata</taxon>
        <taxon>Ditrysia</taxon>
        <taxon>Tineoidea</taxon>
        <taxon>Psychidae</taxon>
        <taxon>Oiketicinae</taxon>
        <taxon>Eumeta</taxon>
    </lineage>
</organism>
<keyword evidence="2" id="KW-1185">Reference proteome</keyword>
<accession>A0A4C1XWF5</accession>
<protein>
    <submittedName>
        <fullName evidence="1">Uncharacterized protein</fullName>
    </submittedName>
</protein>
<proteinExistence type="predicted"/>
<evidence type="ECO:0000313" key="2">
    <source>
        <dbReference type="Proteomes" id="UP000299102"/>
    </source>
</evidence>
<evidence type="ECO:0000313" key="1">
    <source>
        <dbReference type="EMBL" id="GBP67928.1"/>
    </source>
</evidence>
<sequence>MSHDSVANQPVEIPEGMPWLLIERDQTARLLPHRHWQPRPNTKLPAFASRPTVYGAGRAAVPQGGAAGEIALSTYHLCITGKASGVKLHVGYRYKAADTF</sequence>
<comment type="caution">
    <text evidence="1">The sequence shown here is derived from an EMBL/GenBank/DDBJ whole genome shotgun (WGS) entry which is preliminary data.</text>
</comment>